<proteinExistence type="predicted"/>
<evidence type="ECO:0000313" key="1">
    <source>
        <dbReference type="EMBL" id="EMC93663.1"/>
    </source>
</evidence>
<dbReference type="KEGG" id="bcom:BAUCODRAFT_248537"/>
<dbReference type="AlphaFoldDB" id="M2MQB0"/>
<dbReference type="HOGENOM" id="CLU_195442_0_0_1"/>
<dbReference type="OMA" id="QTIWVIP"/>
<protein>
    <submittedName>
        <fullName evidence="1">Uncharacterized protein</fullName>
    </submittedName>
</protein>
<dbReference type="EMBL" id="KB445560">
    <property type="protein sequence ID" value="EMC93663.1"/>
    <property type="molecule type" value="Genomic_DNA"/>
</dbReference>
<dbReference type="eggNOG" id="ENOG502R23D">
    <property type="taxonomic scope" value="Eukaryota"/>
</dbReference>
<name>M2MQB0_BAUPA</name>
<dbReference type="OrthoDB" id="6133115at2759"/>
<sequence>MSFSKRRYDKLRRLGIELLPAIVTSPLDDASLRRMPIPSASDLPVRMMPVPGRRCPRCLAKGQTIWVIPGKKCPACGTEVN</sequence>
<organism evidence="1 2">
    <name type="scientific">Baudoinia panamericana (strain UAMH 10762)</name>
    <name type="common">Angels' share fungus</name>
    <name type="synonym">Baudoinia compniacensis (strain UAMH 10762)</name>
    <dbReference type="NCBI Taxonomy" id="717646"/>
    <lineage>
        <taxon>Eukaryota</taxon>
        <taxon>Fungi</taxon>
        <taxon>Dikarya</taxon>
        <taxon>Ascomycota</taxon>
        <taxon>Pezizomycotina</taxon>
        <taxon>Dothideomycetes</taxon>
        <taxon>Dothideomycetidae</taxon>
        <taxon>Mycosphaerellales</taxon>
        <taxon>Teratosphaeriaceae</taxon>
        <taxon>Baudoinia</taxon>
    </lineage>
</organism>
<dbReference type="RefSeq" id="XP_007679710.1">
    <property type="nucleotide sequence ID" value="XM_007681520.1"/>
</dbReference>
<gene>
    <name evidence="1" type="ORF">BAUCODRAFT_248537</name>
</gene>
<dbReference type="Proteomes" id="UP000011761">
    <property type="component" value="Unassembled WGS sequence"/>
</dbReference>
<evidence type="ECO:0000313" key="2">
    <source>
        <dbReference type="Proteomes" id="UP000011761"/>
    </source>
</evidence>
<dbReference type="GeneID" id="19110234"/>
<reference evidence="1 2" key="1">
    <citation type="journal article" date="2012" name="PLoS Pathog.">
        <title>Diverse lifestyles and strategies of plant pathogenesis encoded in the genomes of eighteen Dothideomycetes fungi.</title>
        <authorList>
            <person name="Ohm R.A."/>
            <person name="Feau N."/>
            <person name="Henrissat B."/>
            <person name="Schoch C.L."/>
            <person name="Horwitz B.A."/>
            <person name="Barry K.W."/>
            <person name="Condon B.J."/>
            <person name="Copeland A.C."/>
            <person name="Dhillon B."/>
            <person name="Glaser F."/>
            <person name="Hesse C.N."/>
            <person name="Kosti I."/>
            <person name="LaButti K."/>
            <person name="Lindquist E.A."/>
            <person name="Lucas S."/>
            <person name="Salamov A.A."/>
            <person name="Bradshaw R.E."/>
            <person name="Ciuffetti L."/>
            <person name="Hamelin R.C."/>
            <person name="Kema G.H.J."/>
            <person name="Lawrence C."/>
            <person name="Scott J.A."/>
            <person name="Spatafora J.W."/>
            <person name="Turgeon B.G."/>
            <person name="de Wit P.J.G.M."/>
            <person name="Zhong S."/>
            <person name="Goodwin S.B."/>
            <person name="Grigoriev I.V."/>
        </authorList>
    </citation>
    <scope>NUCLEOTIDE SEQUENCE [LARGE SCALE GENOMIC DNA]</scope>
    <source>
        <strain evidence="1 2">UAMH 10762</strain>
    </source>
</reference>
<keyword evidence="2" id="KW-1185">Reference proteome</keyword>
<accession>M2MQB0</accession>